<evidence type="ECO:0000259" key="8">
    <source>
        <dbReference type="PROSITE" id="PS51332"/>
    </source>
</evidence>
<dbReference type="GO" id="GO:0051539">
    <property type="term" value="F:4 iron, 4 sulfur cluster binding"/>
    <property type="evidence" value="ECO:0007669"/>
    <property type="project" value="UniProtKB-KW"/>
</dbReference>
<dbReference type="InterPro" id="IPR007197">
    <property type="entry name" value="rSAM"/>
</dbReference>
<dbReference type="Gene3D" id="3.80.30.20">
    <property type="entry name" value="tm_1862 like domain"/>
    <property type="match status" value="1"/>
</dbReference>
<dbReference type="InterPro" id="IPR023404">
    <property type="entry name" value="rSAM_horseshoe"/>
</dbReference>
<dbReference type="GO" id="GO:0003824">
    <property type="term" value="F:catalytic activity"/>
    <property type="evidence" value="ECO:0007669"/>
    <property type="project" value="InterPro"/>
</dbReference>
<evidence type="ECO:0000256" key="6">
    <source>
        <dbReference type="ARBA" id="ARBA00023004"/>
    </source>
</evidence>
<comment type="cofactor">
    <cofactor evidence="1">
        <name>[4Fe-4S] cluster</name>
        <dbReference type="ChEBI" id="CHEBI:49883"/>
    </cofactor>
</comment>
<organism evidence="10">
    <name type="scientific">marine sediment metagenome</name>
    <dbReference type="NCBI Taxonomy" id="412755"/>
    <lineage>
        <taxon>unclassified sequences</taxon>
        <taxon>metagenomes</taxon>
        <taxon>ecological metagenomes</taxon>
    </lineage>
</organism>
<dbReference type="InterPro" id="IPR058240">
    <property type="entry name" value="rSAM_sf"/>
</dbReference>
<dbReference type="InterPro" id="IPR034466">
    <property type="entry name" value="Methyltransferase_Class_B"/>
</dbReference>
<evidence type="ECO:0000256" key="3">
    <source>
        <dbReference type="ARBA" id="ARBA00022679"/>
    </source>
</evidence>
<reference evidence="10" key="1">
    <citation type="journal article" date="2015" name="Nature">
        <title>Complex archaea that bridge the gap between prokaryotes and eukaryotes.</title>
        <authorList>
            <person name="Spang A."/>
            <person name="Saw J.H."/>
            <person name="Jorgensen S.L."/>
            <person name="Zaremba-Niedzwiedzka K."/>
            <person name="Martijn J."/>
            <person name="Lind A.E."/>
            <person name="van Eijk R."/>
            <person name="Schleper C."/>
            <person name="Guy L."/>
            <person name="Ettema T.J."/>
        </authorList>
    </citation>
    <scope>NUCLEOTIDE SEQUENCE</scope>
</reference>
<keyword evidence="3" id="KW-0808">Transferase</keyword>
<keyword evidence="2" id="KW-0489">Methyltransferase</keyword>
<dbReference type="Pfam" id="PF04055">
    <property type="entry name" value="Radical_SAM"/>
    <property type="match status" value="1"/>
</dbReference>
<dbReference type="Pfam" id="PF02310">
    <property type="entry name" value="B12-binding"/>
    <property type="match status" value="1"/>
</dbReference>
<comment type="caution">
    <text evidence="10">The sequence shown here is derived from an EMBL/GenBank/DDBJ whole genome shotgun (WGS) entry which is preliminary data.</text>
</comment>
<dbReference type="Gene3D" id="3.40.50.280">
    <property type="entry name" value="Cobalamin-binding domain"/>
    <property type="match status" value="1"/>
</dbReference>
<dbReference type="PANTHER" id="PTHR43409:SF7">
    <property type="entry name" value="BLL1977 PROTEIN"/>
    <property type="match status" value="1"/>
</dbReference>
<accession>A0A0F9HRL2</accession>
<evidence type="ECO:0000313" key="10">
    <source>
        <dbReference type="EMBL" id="KKM18011.1"/>
    </source>
</evidence>
<dbReference type="InterPro" id="IPR006638">
    <property type="entry name" value="Elp3/MiaA/NifB-like_rSAM"/>
</dbReference>
<feature type="domain" description="Radical SAM core" evidence="9">
    <location>
        <begin position="182"/>
        <end position="414"/>
    </location>
</feature>
<dbReference type="CDD" id="cd01335">
    <property type="entry name" value="Radical_SAM"/>
    <property type="match status" value="1"/>
</dbReference>
<dbReference type="InterPro" id="IPR051198">
    <property type="entry name" value="BchE-like"/>
</dbReference>
<dbReference type="GO" id="GO:0046872">
    <property type="term" value="F:metal ion binding"/>
    <property type="evidence" value="ECO:0007669"/>
    <property type="project" value="UniProtKB-KW"/>
</dbReference>
<dbReference type="PROSITE" id="PS51918">
    <property type="entry name" value="RADICAL_SAM"/>
    <property type="match status" value="1"/>
</dbReference>
<evidence type="ECO:0000256" key="7">
    <source>
        <dbReference type="ARBA" id="ARBA00023014"/>
    </source>
</evidence>
<feature type="domain" description="B12-binding" evidence="8">
    <location>
        <begin position="8"/>
        <end position="143"/>
    </location>
</feature>
<dbReference type="EMBL" id="LAZR01014323">
    <property type="protein sequence ID" value="KKM18011.1"/>
    <property type="molecule type" value="Genomic_DNA"/>
</dbReference>
<dbReference type="PROSITE" id="PS51332">
    <property type="entry name" value="B12_BINDING"/>
    <property type="match status" value="1"/>
</dbReference>
<dbReference type="PANTHER" id="PTHR43409">
    <property type="entry name" value="ANAEROBIC MAGNESIUM-PROTOPORPHYRIN IX MONOMETHYL ESTER CYCLASE-RELATED"/>
    <property type="match status" value="1"/>
</dbReference>
<dbReference type="InterPro" id="IPR006158">
    <property type="entry name" value="Cobalamin-bd"/>
</dbReference>
<evidence type="ECO:0000256" key="4">
    <source>
        <dbReference type="ARBA" id="ARBA00022691"/>
    </source>
</evidence>
<dbReference type="SFLD" id="SFLDG01123">
    <property type="entry name" value="methyltransferase_(Class_B)"/>
    <property type="match status" value="1"/>
</dbReference>
<evidence type="ECO:0000256" key="1">
    <source>
        <dbReference type="ARBA" id="ARBA00001966"/>
    </source>
</evidence>
<dbReference type="AlphaFoldDB" id="A0A0F9HRL2"/>
<dbReference type="SFLD" id="SFLDS00029">
    <property type="entry name" value="Radical_SAM"/>
    <property type="match status" value="1"/>
</dbReference>
<dbReference type="GO" id="GO:0031419">
    <property type="term" value="F:cobalamin binding"/>
    <property type="evidence" value="ECO:0007669"/>
    <property type="project" value="InterPro"/>
</dbReference>
<evidence type="ECO:0000256" key="2">
    <source>
        <dbReference type="ARBA" id="ARBA00022603"/>
    </source>
</evidence>
<evidence type="ECO:0000256" key="5">
    <source>
        <dbReference type="ARBA" id="ARBA00022723"/>
    </source>
</evidence>
<evidence type="ECO:0000259" key="9">
    <source>
        <dbReference type="PROSITE" id="PS51918"/>
    </source>
</evidence>
<dbReference type="CDD" id="cd02068">
    <property type="entry name" value="radical_SAM_B12_BD"/>
    <property type="match status" value="1"/>
</dbReference>
<proteinExistence type="predicted"/>
<dbReference type="SFLD" id="SFLDG01082">
    <property type="entry name" value="B12-binding_domain_containing"/>
    <property type="match status" value="1"/>
</dbReference>
<gene>
    <name evidence="10" type="ORF">LCGC14_1670000</name>
</gene>
<name>A0A0F9HRL2_9ZZZZ</name>
<keyword evidence="7" id="KW-0411">Iron-sulfur</keyword>
<protein>
    <submittedName>
        <fullName evidence="10">Uncharacterized protein</fullName>
    </submittedName>
</protein>
<keyword evidence="5" id="KW-0479">Metal-binding</keyword>
<keyword evidence="6" id="KW-0408">Iron</keyword>
<sequence length="510" mass="58326">MKWKRILLIVSNFKTTGYDFYDSAFPPLALEYIAAYVEDLVNVKILDSKAANLNLIQVKKKIEKFKPDLVGLSVPVTSAIDTVLNHAKIAKLYGATTIIGGWHPTLAVEQTLSSPWIDILVRGEGEYTFRELIEKGSPENINGLSYKNDGNIIHNPDRTYLKNLNELKLPSRHLVKKYNYKIFNMNCDAIETSRGCPQACKFCSTNVVYGRTWRPRSVESVIKELEIVSENKKITDVFFVDDNILVNMKRIGRLCIEIIKAKRKGIIRSNLHFFFQGRLDSMARRPRIIRLMAEAGFWLVLVGIEATDDKRLREINKGCKMDQIKEGIKILHKNGIIVMGNVILGVNIDDTLDDILTCINITGRLTLDLPSFTLLTPFPSTGFYEEMKKKGLLLTEEYGQFNWLNPVIKTTNFSPEILKKLLFLAFYAIGYYAGNLSNKVKLFRRTVGSRGYLYVLHPLRIYRSLAAYLKWKKIVLNNLDGIKMKKIRQMRSGNLKKMEGIKSEIIKLVN</sequence>
<keyword evidence="4" id="KW-0949">S-adenosyl-L-methionine</keyword>
<dbReference type="SUPFAM" id="SSF102114">
    <property type="entry name" value="Radical SAM enzymes"/>
    <property type="match status" value="1"/>
</dbReference>
<dbReference type="SMART" id="SM00729">
    <property type="entry name" value="Elp3"/>
    <property type="match status" value="1"/>
</dbReference>